<dbReference type="OrthoDB" id="4138492at2759"/>
<comment type="caution">
    <text evidence="2">The sequence shown here is derived from an EMBL/GenBank/DDBJ whole genome shotgun (WGS) entry which is preliminary data.</text>
</comment>
<dbReference type="GO" id="GO:0005975">
    <property type="term" value="P:carbohydrate metabolic process"/>
    <property type="evidence" value="ECO:0007669"/>
    <property type="project" value="InterPro"/>
</dbReference>
<reference evidence="2" key="1">
    <citation type="submission" date="2021-02" db="EMBL/GenBank/DDBJ databases">
        <authorList>
            <person name="Nieuwenhuis M."/>
            <person name="Van De Peppel L.J.J."/>
        </authorList>
    </citation>
    <scope>NUCLEOTIDE SEQUENCE</scope>
    <source>
        <strain evidence="2">D49</strain>
    </source>
</reference>
<accession>A0A9P7KIC5</accession>
<dbReference type="Proteomes" id="UP000717328">
    <property type="component" value="Unassembled WGS sequence"/>
</dbReference>
<dbReference type="PANTHER" id="PTHR41814">
    <property type="entry name" value="EXPRESSED PROTEIN"/>
    <property type="match status" value="1"/>
</dbReference>
<keyword evidence="3" id="KW-1185">Reference proteome</keyword>
<evidence type="ECO:0000313" key="2">
    <source>
        <dbReference type="EMBL" id="KAG5651508.1"/>
    </source>
</evidence>
<keyword evidence="1" id="KW-0378">Hydrolase</keyword>
<proteinExistence type="predicted"/>
<dbReference type="Gene3D" id="1.50.10.10">
    <property type="match status" value="1"/>
</dbReference>
<name>A0A9P7KIC5_9AGAR</name>
<dbReference type="GO" id="GO:0016787">
    <property type="term" value="F:hydrolase activity"/>
    <property type="evidence" value="ECO:0007669"/>
    <property type="project" value="UniProtKB-KW"/>
</dbReference>
<dbReference type="AlphaFoldDB" id="A0A9P7KIC5"/>
<dbReference type="InterPro" id="IPR008928">
    <property type="entry name" value="6-hairpin_glycosidase_sf"/>
</dbReference>
<evidence type="ECO:0000256" key="1">
    <source>
        <dbReference type="ARBA" id="ARBA00022801"/>
    </source>
</evidence>
<reference evidence="2" key="2">
    <citation type="submission" date="2021-10" db="EMBL/GenBank/DDBJ databases">
        <title>Phylogenomics reveals ancestral predisposition of the termite-cultivated fungus Termitomyces towards a domesticated lifestyle.</title>
        <authorList>
            <person name="Auxier B."/>
            <person name="Grum-Grzhimaylo A."/>
            <person name="Cardenas M.E."/>
            <person name="Lodge J.D."/>
            <person name="Laessoe T."/>
            <person name="Pedersen O."/>
            <person name="Smith M.E."/>
            <person name="Kuyper T.W."/>
            <person name="Franco-Molano E.A."/>
            <person name="Baroni T.J."/>
            <person name="Aanen D.K."/>
        </authorList>
    </citation>
    <scope>NUCLEOTIDE SEQUENCE</scope>
    <source>
        <strain evidence="2">D49</strain>
    </source>
</reference>
<evidence type="ECO:0000313" key="3">
    <source>
        <dbReference type="Proteomes" id="UP000717328"/>
    </source>
</evidence>
<dbReference type="PANTHER" id="PTHR41814:SF1">
    <property type="entry name" value="CELLULASE"/>
    <property type="match status" value="1"/>
</dbReference>
<gene>
    <name evidence="2" type="ORF">H0H81_008373</name>
</gene>
<dbReference type="SUPFAM" id="SSF48208">
    <property type="entry name" value="Six-hairpin glycosidases"/>
    <property type="match status" value="1"/>
</dbReference>
<organism evidence="2 3">
    <name type="scientific">Sphagnurus paluster</name>
    <dbReference type="NCBI Taxonomy" id="117069"/>
    <lineage>
        <taxon>Eukaryota</taxon>
        <taxon>Fungi</taxon>
        <taxon>Dikarya</taxon>
        <taxon>Basidiomycota</taxon>
        <taxon>Agaricomycotina</taxon>
        <taxon>Agaricomycetes</taxon>
        <taxon>Agaricomycetidae</taxon>
        <taxon>Agaricales</taxon>
        <taxon>Tricholomatineae</taxon>
        <taxon>Lyophyllaceae</taxon>
        <taxon>Sphagnurus</taxon>
    </lineage>
</organism>
<protein>
    <submittedName>
        <fullName evidence="2">Uncharacterized protein</fullName>
    </submittedName>
</protein>
<sequence length="450" mass="48908">MARHFVFTFGNIVNILLKQTRRSSSSPSPTEAIFKSKLMILSRVEPIGISVGVSSGQVSSFQPFPFSPGFDIQKVASLAESRPSHSWEYGTTAQALLELYNPSLSVFGETPFPVLKGNRGIRALDYAKAKITLGHGANSLSSSDGSTSDPASLGVSAVMIGKGDTRYAQAAQETVDFLMNSAPRYYNGAISHRVSTPELWADFMYMVPPFLAYYAVDTWNETLLIESVKQCELYRQVLQINTSGPYEGIWQHIIGPESQDAGLWSSGNGWAAAGMTRVLATVLKAPIQAEGTPWRKHAIQNLTLWITEILDGAIASSPDDGLMRNYIDDSDPDARGFGEISGSSLLAAVAYRLAVLQPQIGGGKYLQWADWMRGVLGGKDAGGLPHISQEGIAMPAVNPLTWQDVKPFTQGSPEGQAFVVLMYSAWRDCVLCGRCARNQEKNVQDKVQTS</sequence>
<dbReference type="Pfam" id="PF07470">
    <property type="entry name" value="Glyco_hydro_88"/>
    <property type="match status" value="1"/>
</dbReference>
<dbReference type="InterPro" id="IPR012341">
    <property type="entry name" value="6hp_glycosidase-like_sf"/>
</dbReference>
<dbReference type="InterPro" id="IPR010905">
    <property type="entry name" value="Glyco_hydro_88"/>
</dbReference>
<dbReference type="EMBL" id="JABCKI010000232">
    <property type="protein sequence ID" value="KAG5651508.1"/>
    <property type="molecule type" value="Genomic_DNA"/>
</dbReference>